<organism evidence="1 2">
    <name type="scientific">Leptothrix cholodnii (strain ATCC 51168 / LMG 8142 / SP-6)</name>
    <name type="common">Leptothrix discophora (strain SP-6)</name>
    <dbReference type="NCBI Taxonomy" id="395495"/>
    <lineage>
        <taxon>Bacteria</taxon>
        <taxon>Pseudomonadati</taxon>
        <taxon>Pseudomonadota</taxon>
        <taxon>Betaproteobacteria</taxon>
        <taxon>Burkholderiales</taxon>
        <taxon>Sphaerotilaceae</taxon>
        <taxon>Leptothrix</taxon>
    </lineage>
</organism>
<evidence type="ECO:0000313" key="1">
    <source>
        <dbReference type="EMBL" id="ACB36258.1"/>
    </source>
</evidence>
<gene>
    <name evidence="1" type="ordered locus">Lcho_4004</name>
</gene>
<dbReference type="KEGG" id="lch:Lcho_4004"/>
<protein>
    <submittedName>
        <fullName evidence="1">Uncharacterized protein</fullName>
    </submittedName>
</protein>
<dbReference type="HOGENOM" id="CLU_920332_0_0_4"/>
<dbReference type="STRING" id="395495.Lcho_4004"/>
<accession>B1Y8J2</accession>
<proteinExistence type="predicted"/>
<dbReference type="eggNOG" id="ENOG5032UME">
    <property type="taxonomic scope" value="Bacteria"/>
</dbReference>
<dbReference type="Proteomes" id="UP000001693">
    <property type="component" value="Chromosome"/>
</dbReference>
<dbReference type="AlphaFoldDB" id="B1Y8J2"/>
<keyword evidence="2" id="KW-1185">Reference proteome</keyword>
<dbReference type="EMBL" id="CP001013">
    <property type="protein sequence ID" value="ACB36258.1"/>
    <property type="molecule type" value="Genomic_DNA"/>
</dbReference>
<name>B1Y8J2_LEPCP</name>
<evidence type="ECO:0000313" key="2">
    <source>
        <dbReference type="Proteomes" id="UP000001693"/>
    </source>
</evidence>
<sequence>MHRPEIPPADPDTVPLAEGAAAGRPARAEWQGLPAGRAANLAPRLLDEVELKAWARLRRMRGPGEQRALLLALLLTPGSARERQAFVEECHGVMTAEGGRRLVQTLPAAARLSALEAVLAQCAESPLAERQALLMAVRRVMCADGRVRPLDRLALLLVRHRFNGPAPLHRGGARDAGELAGLPLAMRQAIAGLSAYLARLVPAADPHAVVGAAGAAWHRAVVLSVWGPAPHPPACQVPAPDALVKGLRTLQTLDWMRRPMLARAWVEAAQPGVDLSLDGAEALRLACGLLDTPMPPELARHFNQLPDHG</sequence>
<reference evidence="1 2" key="1">
    <citation type="submission" date="2008-03" db="EMBL/GenBank/DDBJ databases">
        <title>Complete sequence of Leptothrix cholodnii SP-6.</title>
        <authorList>
            <consortium name="US DOE Joint Genome Institute"/>
            <person name="Copeland A."/>
            <person name="Lucas S."/>
            <person name="Lapidus A."/>
            <person name="Glavina del Rio T."/>
            <person name="Dalin E."/>
            <person name="Tice H."/>
            <person name="Bruce D."/>
            <person name="Goodwin L."/>
            <person name="Pitluck S."/>
            <person name="Chertkov O."/>
            <person name="Brettin T."/>
            <person name="Detter J.C."/>
            <person name="Han C."/>
            <person name="Kuske C.R."/>
            <person name="Schmutz J."/>
            <person name="Larimer F."/>
            <person name="Land M."/>
            <person name="Hauser L."/>
            <person name="Kyrpides N."/>
            <person name="Lykidis A."/>
            <person name="Emerson D."/>
            <person name="Richardson P."/>
        </authorList>
    </citation>
    <scope>NUCLEOTIDE SEQUENCE [LARGE SCALE GENOMIC DNA]</scope>
    <source>
        <strain evidence="2">ATCC 51168 / LMG 8142 / SP-6</strain>
    </source>
</reference>